<keyword evidence="2" id="KW-1185">Reference proteome</keyword>
<reference evidence="2" key="1">
    <citation type="journal article" date="2019" name="Int. J. Syst. Evol. Microbiol.">
        <title>The Global Catalogue of Microorganisms (GCM) 10K type strain sequencing project: providing services to taxonomists for standard genome sequencing and annotation.</title>
        <authorList>
            <consortium name="The Broad Institute Genomics Platform"/>
            <consortium name="The Broad Institute Genome Sequencing Center for Infectious Disease"/>
            <person name="Wu L."/>
            <person name="Ma J."/>
        </authorList>
    </citation>
    <scope>NUCLEOTIDE SEQUENCE [LARGE SCALE GENOMIC DNA]</scope>
    <source>
        <strain evidence="2">CGMCC 4.7676</strain>
    </source>
</reference>
<dbReference type="Pfam" id="PF10604">
    <property type="entry name" value="Polyketide_cyc2"/>
    <property type="match status" value="1"/>
</dbReference>
<dbReference type="SUPFAM" id="SSF55961">
    <property type="entry name" value="Bet v1-like"/>
    <property type="match status" value="1"/>
</dbReference>
<comment type="caution">
    <text evidence="1">The sequence shown here is derived from an EMBL/GenBank/DDBJ whole genome shotgun (WGS) entry which is preliminary data.</text>
</comment>
<dbReference type="CDD" id="cd07812">
    <property type="entry name" value="SRPBCC"/>
    <property type="match status" value="1"/>
</dbReference>
<dbReference type="InterPro" id="IPR023393">
    <property type="entry name" value="START-like_dom_sf"/>
</dbReference>
<dbReference type="InterPro" id="IPR019587">
    <property type="entry name" value="Polyketide_cyclase/dehydratase"/>
</dbReference>
<dbReference type="Proteomes" id="UP001595645">
    <property type="component" value="Unassembled WGS sequence"/>
</dbReference>
<protein>
    <submittedName>
        <fullName evidence="1">SRPBCC family protein</fullName>
    </submittedName>
</protein>
<sequence>MTEVSRVVEVPPEAVFAVLADGWLYSGWVVGSSHIRDVDEHWPAVGSRVHHSVGPWPMHIQDVTVVKAVEPGTFLSLEAKGWPLGTAQVGLTLTPHGEGRTRIRMTEHVVRGPGKVLPEAVQALIATPRNKEALARLADLAAGKYANRKSAQS</sequence>
<gene>
    <name evidence="1" type="ORF">ACFOSH_38910</name>
</gene>
<dbReference type="EMBL" id="JBHRWK010000092">
    <property type="protein sequence ID" value="MFC3455442.1"/>
    <property type="molecule type" value="Genomic_DNA"/>
</dbReference>
<name>A0ABV7PAC8_9PSEU</name>
<proteinExistence type="predicted"/>
<evidence type="ECO:0000313" key="1">
    <source>
        <dbReference type="EMBL" id="MFC3455442.1"/>
    </source>
</evidence>
<dbReference type="RefSeq" id="WP_378245883.1">
    <property type="nucleotide sequence ID" value="NZ_JBHRWK010000092.1"/>
</dbReference>
<evidence type="ECO:0000313" key="2">
    <source>
        <dbReference type="Proteomes" id="UP001595645"/>
    </source>
</evidence>
<accession>A0ABV7PAC8</accession>
<dbReference type="Gene3D" id="3.30.530.20">
    <property type="match status" value="1"/>
</dbReference>
<organism evidence="1 2">
    <name type="scientific">Amycolatopsis speibonae</name>
    <dbReference type="NCBI Taxonomy" id="1450224"/>
    <lineage>
        <taxon>Bacteria</taxon>
        <taxon>Bacillati</taxon>
        <taxon>Actinomycetota</taxon>
        <taxon>Actinomycetes</taxon>
        <taxon>Pseudonocardiales</taxon>
        <taxon>Pseudonocardiaceae</taxon>
        <taxon>Amycolatopsis</taxon>
    </lineage>
</organism>